<evidence type="ECO:0000256" key="3">
    <source>
        <dbReference type="ARBA" id="ARBA00023157"/>
    </source>
</evidence>
<dbReference type="SUPFAM" id="SSF57362">
    <property type="entry name" value="BPTI-like"/>
    <property type="match status" value="1"/>
</dbReference>
<sequence>MMKYVLTLCLTAGFVAALQAATVAPSTAAPVANVAPTTVADDVANDLMIPDDCYQPREIGRCFGIFPRFSFNLNTKRCEKFVYGGCDGNANNFESKEACEKLCRPQSHDEVSDEESSTTAKADEDDEGADKQIPADEPVAA</sequence>
<dbReference type="InterPro" id="IPR050098">
    <property type="entry name" value="TFPI/VKTCI-like"/>
</dbReference>
<dbReference type="PANTHER" id="PTHR10083">
    <property type="entry name" value="KUNITZ-TYPE PROTEASE INHIBITOR-RELATED"/>
    <property type="match status" value="1"/>
</dbReference>
<dbReference type="GO" id="GO:0005615">
    <property type="term" value="C:extracellular space"/>
    <property type="evidence" value="ECO:0007669"/>
    <property type="project" value="TreeGrafter"/>
</dbReference>
<dbReference type="PROSITE" id="PS00280">
    <property type="entry name" value="BPTI_KUNITZ_1"/>
    <property type="match status" value="1"/>
</dbReference>
<dbReference type="InterPro" id="IPR036880">
    <property type="entry name" value="Kunitz_BPTI_sf"/>
</dbReference>
<organism evidence="7">
    <name type="scientific">Bactrocera latifrons</name>
    <name type="common">Malaysian fruit fly</name>
    <name type="synonym">Chaetodacus latifrons</name>
    <dbReference type="NCBI Taxonomy" id="174628"/>
    <lineage>
        <taxon>Eukaryota</taxon>
        <taxon>Metazoa</taxon>
        <taxon>Ecdysozoa</taxon>
        <taxon>Arthropoda</taxon>
        <taxon>Hexapoda</taxon>
        <taxon>Insecta</taxon>
        <taxon>Pterygota</taxon>
        <taxon>Neoptera</taxon>
        <taxon>Endopterygota</taxon>
        <taxon>Diptera</taxon>
        <taxon>Brachycera</taxon>
        <taxon>Muscomorpha</taxon>
        <taxon>Tephritoidea</taxon>
        <taxon>Tephritidae</taxon>
        <taxon>Bactrocera</taxon>
        <taxon>Bactrocera</taxon>
    </lineage>
</organism>
<dbReference type="InterPro" id="IPR002223">
    <property type="entry name" value="Kunitz_BPTI"/>
</dbReference>
<accession>A0A0K8W2P0</accession>
<keyword evidence="3" id="KW-1015">Disulfide bond</keyword>
<reference evidence="7" key="1">
    <citation type="submission" date="2015-06" db="EMBL/GenBank/DDBJ databases">
        <authorList>
            <person name="Hoefler B.C."/>
            <person name="Straight P.D."/>
        </authorList>
    </citation>
    <scope>NUCLEOTIDE SEQUENCE</scope>
</reference>
<dbReference type="PANTHER" id="PTHR10083:SF373">
    <property type="entry name" value="SERINE PEPTIDASE INHIBITOR, KUNITZ TYPE, 2"/>
    <property type="match status" value="1"/>
</dbReference>
<dbReference type="PROSITE" id="PS50279">
    <property type="entry name" value="BPTI_KUNITZ_2"/>
    <property type="match status" value="1"/>
</dbReference>
<evidence type="ECO:0000259" key="6">
    <source>
        <dbReference type="PROSITE" id="PS50279"/>
    </source>
</evidence>
<name>A0A0K8W2P0_BACLA</name>
<keyword evidence="1" id="KW-0646">Protease inhibitor</keyword>
<keyword evidence="5" id="KW-0732">Signal</keyword>
<dbReference type="FunFam" id="4.10.410.10:FF:000020">
    <property type="entry name" value="Collagen, type VI, alpha 3"/>
    <property type="match status" value="1"/>
</dbReference>
<dbReference type="SMART" id="SM00131">
    <property type="entry name" value="KU"/>
    <property type="match status" value="1"/>
</dbReference>
<protein>
    <submittedName>
        <fullName evidence="7">Kunitz-type proteinase inhibitor kalicludin-3</fullName>
    </submittedName>
</protein>
<dbReference type="Pfam" id="PF00014">
    <property type="entry name" value="Kunitz_BPTI"/>
    <property type="match status" value="1"/>
</dbReference>
<dbReference type="EMBL" id="GDHF01007005">
    <property type="protein sequence ID" value="JAI45309.1"/>
    <property type="molecule type" value="Transcribed_RNA"/>
</dbReference>
<evidence type="ECO:0000256" key="1">
    <source>
        <dbReference type="ARBA" id="ARBA00022690"/>
    </source>
</evidence>
<keyword evidence="2" id="KW-0722">Serine protease inhibitor</keyword>
<dbReference type="AlphaFoldDB" id="A0A0K8W2P0"/>
<evidence type="ECO:0000313" key="7">
    <source>
        <dbReference type="EMBL" id="JAI45309.1"/>
    </source>
</evidence>
<feature type="domain" description="BPTI/Kunitz inhibitor" evidence="6">
    <location>
        <begin position="53"/>
        <end position="103"/>
    </location>
</feature>
<dbReference type="CDD" id="cd00109">
    <property type="entry name" value="Kunitz-type"/>
    <property type="match status" value="1"/>
</dbReference>
<dbReference type="PRINTS" id="PR00759">
    <property type="entry name" value="BASICPTASE"/>
</dbReference>
<evidence type="ECO:0000256" key="2">
    <source>
        <dbReference type="ARBA" id="ARBA00022900"/>
    </source>
</evidence>
<feature type="region of interest" description="Disordered" evidence="4">
    <location>
        <begin position="104"/>
        <end position="141"/>
    </location>
</feature>
<proteinExistence type="predicted"/>
<evidence type="ECO:0000256" key="4">
    <source>
        <dbReference type="SAM" id="MobiDB-lite"/>
    </source>
</evidence>
<evidence type="ECO:0000256" key="5">
    <source>
        <dbReference type="SAM" id="SignalP"/>
    </source>
</evidence>
<dbReference type="OrthoDB" id="4473401at2759"/>
<feature type="chain" id="PRO_5005522712" evidence="5">
    <location>
        <begin position="18"/>
        <end position="141"/>
    </location>
</feature>
<dbReference type="InterPro" id="IPR020901">
    <property type="entry name" value="Prtase_inh_Kunz-CS"/>
</dbReference>
<dbReference type="Gene3D" id="4.10.410.10">
    <property type="entry name" value="Pancreatic trypsin inhibitor Kunitz domain"/>
    <property type="match status" value="1"/>
</dbReference>
<dbReference type="GO" id="GO:0004867">
    <property type="term" value="F:serine-type endopeptidase inhibitor activity"/>
    <property type="evidence" value="ECO:0007669"/>
    <property type="project" value="UniProtKB-KW"/>
</dbReference>
<feature type="signal peptide" evidence="5">
    <location>
        <begin position="1"/>
        <end position="17"/>
    </location>
</feature>
<gene>
    <name evidence="7" type="primary">KC3</name>
    <name evidence="7" type="ORF">c0_g1_i2</name>
</gene>